<evidence type="ECO:0000313" key="7">
    <source>
        <dbReference type="EMBL" id="EOP63411.1"/>
    </source>
</evidence>
<evidence type="ECO:0000256" key="3">
    <source>
        <dbReference type="ARBA" id="ARBA00022692"/>
    </source>
</evidence>
<evidence type="ECO:0000256" key="6">
    <source>
        <dbReference type="SAM" id="Phobius"/>
    </source>
</evidence>
<feature type="transmembrane region" description="Helical" evidence="6">
    <location>
        <begin position="308"/>
        <end position="330"/>
    </location>
</feature>
<dbReference type="Pfam" id="PF01943">
    <property type="entry name" value="Polysacc_synt"/>
    <property type="match status" value="1"/>
</dbReference>
<feature type="transmembrane region" description="Helical" evidence="6">
    <location>
        <begin position="407"/>
        <end position="424"/>
    </location>
</feature>
<dbReference type="RefSeq" id="WP_016106686.1">
    <property type="nucleotide sequence ID" value="NZ_KB976800.1"/>
</dbReference>
<dbReference type="GO" id="GO:0005886">
    <property type="term" value="C:plasma membrane"/>
    <property type="evidence" value="ECO:0007669"/>
    <property type="project" value="UniProtKB-SubCell"/>
</dbReference>
<evidence type="ECO:0000256" key="4">
    <source>
        <dbReference type="ARBA" id="ARBA00022989"/>
    </source>
</evidence>
<dbReference type="InterPro" id="IPR050833">
    <property type="entry name" value="Poly_Biosynth_Transport"/>
</dbReference>
<feature type="transmembrane region" description="Helical" evidence="6">
    <location>
        <begin position="381"/>
        <end position="401"/>
    </location>
</feature>
<keyword evidence="4 6" id="KW-1133">Transmembrane helix</keyword>
<feature type="transmembrane region" description="Helical" evidence="6">
    <location>
        <begin position="21"/>
        <end position="39"/>
    </location>
</feature>
<dbReference type="PATRIC" id="fig|1053231.3.peg.5597"/>
<proteinExistence type="predicted"/>
<evidence type="ECO:0000256" key="2">
    <source>
        <dbReference type="ARBA" id="ARBA00022475"/>
    </source>
</evidence>
<dbReference type="AlphaFoldDB" id="R8PX87"/>
<dbReference type="EMBL" id="AHEZ01000066">
    <property type="protein sequence ID" value="EOP63411.1"/>
    <property type="molecule type" value="Genomic_DNA"/>
</dbReference>
<protein>
    <submittedName>
        <fullName evidence="7">Uncharacterized protein</fullName>
    </submittedName>
</protein>
<feature type="transmembrane region" description="Helical" evidence="6">
    <location>
        <begin position="188"/>
        <end position="210"/>
    </location>
</feature>
<feature type="transmembrane region" description="Helical" evidence="6">
    <location>
        <begin position="350"/>
        <end position="369"/>
    </location>
</feature>
<gene>
    <name evidence="7" type="ORF">IIQ_04118</name>
</gene>
<accession>R8PX87</accession>
<feature type="transmembrane region" description="Helical" evidence="6">
    <location>
        <begin position="464"/>
        <end position="487"/>
    </location>
</feature>
<dbReference type="Proteomes" id="UP000014019">
    <property type="component" value="Unassembled WGS sequence"/>
</dbReference>
<evidence type="ECO:0000256" key="1">
    <source>
        <dbReference type="ARBA" id="ARBA00004651"/>
    </source>
</evidence>
<feature type="transmembrane region" description="Helical" evidence="6">
    <location>
        <begin position="93"/>
        <end position="111"/>
    </location>
</feature>
<keyword evidence="3 6" id="KW-0812">Transmembrane</keyword>
<feature type="transmembrane region" description="Helical" evidence="6">
    <location>
        <begin position="433"/>
        <end position="452"/>
    </location>
</feature>
<comment type="caution">
    <text evidence="7">The sequence shown here is derived from an EMBL/GenBank/DDBJ whole genome shotgun (WGS) entry which is preliminary data.</text>
</comment>
<dbReference type="HOGENOM" id="CLU_051162_0_0_9"/>
<dbReference type="PANTHER" id="PTHR30250">
    <property type="entry name" value="PST FAMILY PREDICTED COLANIC ACID TRANSPORTER"/>
    <property type="match status" value="1"/>
</dbReference>
<feature type="transmembrane region" description="Helical" evidence="6">
    <location>
        <begin position="131"/>
        <end position="150"/>
    </location>
</feature>
<sequence length="492" mass="55928">MSNLFRKLKGNRDFKNIFFSFLSYLLIPILTFISVPIMLKNLGITRYGEWMLLNTIVAILLILNLGLGNTIIKTGADYIINKNSKKFNDIISNAFTVILIIGGILVSLMFFRGERVITFLSKEDGVNTIDSKIVIILSLWVVFKLITVLFNSVIMTFERYDIVNLLNIIFNALQIIGLAIITFFVDQLFTLCFVAMIIAFFTMVATIILARRIYPLLNVRLNIDSNVLKGMFNYSLYSWMQSIISTLYSQADRLIVNAFLGTNALAIYSACMQLAIKIHEVPAAVTSFLFPKFSLLHQKNDSESLRKVYFYASYAVTAFVVFIGAVVYIFSTDILTIWLGREFASNDAVLVNLTFSIISGTLFIIPTYFLNGIGKIRISTFVNGFITIANIVFTVLLVPYFGLLGVGYGRFIALPLLIICLVYIERKYLKYNVFLKYFIPFFSLQIVLFFFIKKSSLIVESLIVNFILQITIISICIVMDVVIFILLRKKVI</sequence>
<feature type="transmembrane region" description="Helical" evidence="6">
    <location>
        <begin position="162"/>
        <end position="182"/>
    </location>
</feature>
<comment type="subcellular location">
    <subcellularLocation>
        <location evidence="1">Cell membrane</location>
        <topology evidence="1">Multi-pass membrane protein</topology>
    </subcellularLocation>
</comment>
<keyword evidence="5 6" id="KW-0472">Membrane</keyword>
<evidence type="ECO:0000256" key="5">
    <source>
        <dbReference type="ARBA" id="ARBA00023136"/>
    </source>
</evidence>
<evidence type="ECO:0000313" key="8">
    <source>
        <dbReference type="Proteomes" id="UP000014019"/>
    </source>
</evidence>
<name>R8PX87_BACCE</name>
<reference evidence="7 8" key="1">
    <citation type="submission" date="2012-12" db="EMBL/GenBank/DDBJ databases">
        <title>The Genome Sequence of Bacillus cereus VD118.</title>
        <authorList>
            <consortium name="The Broad Institute Genome Sequencing Platform"/>
            <consortium name="The Broad Institute Genome Sequencing Center for Infectious Disease"/>
            <person name="Feldgarden M."/>
            <person name="Van der Auwera G.A."/>
            <person name="Mahillon J."/>
            <person name="Duprez V."/>
            <person name="Timmery S."/>
            <person name="Mattelet C."/>
            <person name="Dierick K."/>
            <person name="Sun M."/>
            <person name="Yu Z."/>
            <person name="Zhu L."/>
            <person name="Hu X."/>
            <person name="Shank E.B."/>
            <person name="Swiecicka I."/>
            <person name="Hansen B.M."/>
            <person name="Andrup L."/>
            <person name="Walker B."/>
            <person name="Young S.K."/>
            <person name="Zeng Q."/>
            <person name="Gargeya S."/>
            <person name="Fitzgerald M."/>
            <person name="Haas B."/>
            <person name="Abouelleil A."/>
            <person name="Alvarado L."/>
            <person name="Arachchi H.M."/>
            <person name="Berlin A.M."/>
            <person name="Chapman S.B."/>
            <person name="Dewar J."/>
            <person name="Goldberg J."/>
            <person name="Griggs A."/>
            <person name="Gujja S."/>
            <person name="Hansen M."/>
            <person name="Howarth C."/>
            <person name="Imamovic A."/>
            <person name="Larimer J."/>
            <person name="McCowan C."/>
            <person name="Murphy C."/>
            <person name="Neiman D."/>
            <person name="Pearson M."/>
            <person name="Priest M."/>
            <person name="Roberts A."/>
            <person name="Saif S."/>
            <person name="Shea T."/>
            <person name="Sisk P."/>
            <person name="Sykes S."/>
            <person name="Wortman J."/>
            <person name="Nusbaum C."/>
            <person name="Birren B."/>
        </authorList>
    </citation>
    <scope>NUCLEOTIDE SEQUENCE [LARGE SCALE GENOMIC DNA]</scope>
    <source>
        <strain evidence="7 8">VD118</strain>
    </source>
</reference>
<feature type="transmembrane region" description="Helical" evidence="6">
    <location>
        <begin position="51"/>
        <end position="72"/>
    </location>
</feature>
<dbReference type="PANTHER" id="PTHR30250:SF26">
    <property type="entry name" value="PSMA PROTEIN"/>
    <property type="match status" value="1"/>
</dbReference>
<dbReference type="InterPro" id="IPR002797">
    <property type="entry name" value="Polysacc_synth"/>
</dbReference>
<keyword evidence="2" id="KW-1003">Cell membrane</keyword>
<organism evidence="7 8">
    <name type="scientific">Bacillus cereus VD118</name>
    <dbReference type="NCBI Taxonomy" id="1053231"/>
    <lineage>
        <taxon>Bacteria</taxon>
        <taxon>Bacillati</taxon>
        <taxon>Bacillota</taxon>
        <taxon>Bacilli</taxon>
        <taxon>Bacillales</taxon>
        <taxon>Bacillaceae</taxon>
        <taxon>Bacillus</taxon>
        <taxon>Bacillus cereus group</taxon>
    </lineage>
</organism>